<feature type="compositionally biased region" description="Basic residues" evidence="1">
    <location>
        <begin position="1"/>
        <end position="11"/>
    </location>
</feature>
<dbReference type="HOGENOM" id="CLU_817315_0_0_1"/>
<sequence length="340" mass="35550">MGAASARRRRDARQPPGGLGRSRPASGVISQRGCGVGRREAATAGVGGRRPTWGRPGATSGSVGSGDAERGTDATRRRVLAAANPSAACSRKGNEKKERTQQQHELSVRPDVAAPNAGACTVARAVGHAAGVEAVYSYSGHSIGPLLVYMRVLQLAEDEELVETHNPAVVARIQPACVRAEPAAPLPAAVASTSSSAGATWIRLACMRVGPTVPLPATSSPRRHRPGQRGSGRRARGASSATPDRLLVIIVARGHRRSFTGEGEGADAFAVDCAARRPSRDRLRWICPRPSCSVPPAAPAAEPLSAAWNALCRTKEAEEIDLMTEKMKRVARAGTWAVPG</sequence>
<reference evidence="2" key="1">
    <citation type="submission" date="2015-04" db="UniProtKB">
        <authorList>
            <consortium name="EnsemblPlants"/>
        </authorList>
    </citation>
    <scope>IDENTIFICATION</scope>
</reference>
<feature type="compositionally biased region" description="Basic and acidic residues" evidence="1">
    <location>
        <begin position="92"/>
        <end position="107"/>
    </location>
</feature>
<protein>
    <submittedName>
        <fullName evidence="2">Uncharacterized protein</fullName>
    </submittedName>
</protein>
<organism evidence="2">
    <name type="scientific">Oryza punctata</name>
    <name type="common">Red rice</name>
    <dbReference type="NCBI Taxonomy" id="4537"/>
    <lineage>
        <taxon>Eukaryota</taxon>
        <taxon>Viridiplantae</taxon>
        <taxon>Streptophyta</taxon>
        <taxon>Embryophyta</taxon>
        <taxon>Tracheophyta</taxon>
        <taxon>Spermatophyta</taxon>
        <taxon>Magnoliopsida</taxon>
        <taxon>Liliopsida</taxon>
        <taxon>Poales</taxon>
        <taxon>Poaceae</taxon>
        <taxon>BOP clade</taxon>
        <taxon>Oryzoideae</taxon>
        <taxon>Oryzeae</taxon>
        <taxon>Oryzinae</taxon>
        <taxon>Oryza</taxon>
    </lineage>
</organism>
<dbReference type="AlphaFoldDB" id="A0A0E0MMD8"/>
<feature type="compositionally biased region" description="Basic residues" evidence="1">
    <location>
        <begin position="221"/>
        <end position="236"/>
    </location>
</feature>
<feature type="region of interest" description="Disordered" evidence="1">
    <location>
        <begin position="213"/>
        <end position="241"/>
    </location>
</feature>
<evidence type="ECO:0000313" key="3">
    <source>
        <dbReference type="Proteomes" id="UP000026962"/>
    </source>
</evidence>
<dbReference type="EnsemblPlants" id="OPUNC12G10700.1">
    <property type="protein sequence ID" value="OPUNC12G10700.1"/>
    <property type="gene ID" value="OPUNC12G10700"/>
</dbReference>
<proteinExistence type="predicted"/>
<accession>A0A0E0MMD8</accession>
<keyword evidence="3" id="KW-1185">Reference proteome</keyword>
<evidence type="ECO:0000313" key="2">
    <source>
        <dbReference type="EnsemblPlants" id="OPUNC12G10700.1"/>
    </source>
</evidence>
<reference evidence="2" key="2">
    <citation type="submission" date="2018-05" db="EMBL/GenBank/DDBJ databases">
        <title>OpunRS2 (Oryza punctata Reference Sequence Version 2).</title>
        <authorList>
            <person name="Zhang J."/>
            <person name="Kudrna D."/>
            <person name="Lee S."/>
            <person name="Talag J."/>
            <person name="Welchert J."/>
            <person name="Wing R.A."/>
        </authorList>
    </citation>
    <scope>NUCLEOTIDE SEQUENCE [LARGE SCALE GENOMIC DNA]</scope>
</reference>
<feature type="compositionally biased region" description="Basic and acidic residues" evidence="1">
    <location>
        <begin position="67"/>
        <end position="76"/>
    </location>
</feature>
<dbReference type="Proteomes" id="UP000026962">
    <property type="component" value="Chromosome 12"/>
</dbReference>
<name>A0A0E0MMD8_ORYPU</name>
<feature type="region of interest" description="Disordered" evidence="1">
    <location>
        <begin position="1"/>
        <end position="107"/>
    </location>
</feature>
<evidence type="ECO:0000256" key="1">
    <source>
        <dbReference type="SAM" id="MobiDB-lite"/>
    </source>
</evidence>
<dbReference type="Gramene" id="OPUNC12G10700.1">
    <property type="protein sequence ID" value="OPUNC12G10700.1"/>
    <property type="gene ID" value="OPUNC12G10700"/>
</dbReference>